<gene>
    <name evidence="7" type="ORF">JOE61_003345</name>
</gene>
<feature type="region of interest" description="Disordered" evidence="3">
    <location>
        <begin position="139"/>
        <end position="174"/>
    </location>
</feature>
<feature type="chain" id="PRO_5046070777" evidence="5">
    <location>
        <begin position="27"/>
        <end position="210"/>
    </location>
</feature>
<dbReference type="InterPro" id="IPR007348">
    <property type="entry name" value="CopC_dom"/>
</dbReference>
<proteinExistence type="predicted"/>
<evidence type="ECO:0000256" key="4">
    <source>
        <dbReference type="SAM" id="Phobius"/>
    </source>
</evidence>
<feature type="signal peptide" evidence="5">
    <location>
        <begin position="1"/>
        <end position="26"/>
    </location>
</feature>
<evidence type="ECO:0000256" key="2">
    <source>
        <dbReference type="ARBA" id="ARBA00023008"/>
    </source>
</evidence>
<keyword evidence="1 5" id="KW-0732">Signal</keyword>
<feature type="transmembrane region" description="Helical" evidence="4">
    <location>
        <begin position="179"/>
        <end position="201"/>
    </location>
</feature>
<sequence length="210" mass="21659">MTRSPWRHSGIATLAFFLVACVGTLAAPPAAAHTDLLSVDPADGAQLDTWPEVLTLTFTEDMSPGLSTITARIGGGETLDLELSNGASPAELVAAVPRSRTSDTSTPGGRTPWRISYRVVSRDGHPVAGSFTFTVRSSAAQLQSAEEDAPTEATPPADTPPPVSASTDPDPSEPAGVSGGFLVVIGAVVIVLVFLAGVATVRLTRRRSEA</sequence>
<dbReference type="Gene3D" id="2.60.40.1220">
    <property type="match status" value="1"/>
</dbReference>
<dbReference type="SUPFAM" id="SSF81296">
    <property type="entry name" value="E set domains"/>
    <property type="match status" value="1"/>
</dbReference>
<dbReference type="Pfam" id="PF04234">
    <property type="entry name" value="CopC"/>
    <property type="match status" value="1"/>
</dbReference>
<evidence type="ECO:0000256" key="5">
    <source>
        <dbReference type="SAM" id="SignalP"/>
    </source>
</evidence>
<keyword evidence="4" id="KW-0472">Membrane</keyword>
<accession>A0ABS2MEB4</accession>
<dbReference type="RefSeq" id="WP_193671077.1">
    <property type="nucleotide sequence ID" value="NZ_JACDTV010000024.1"/>
</dbReference>
<dbReference type="Proteomes" id="UP000732378">
    <property type="component" value="Unassembled WGS sequence"/>
</dbReference>
<dbReference type="InterPro" id="IPR014755">
    <property type="entry name" value="Cu-Rt/internalin_Ig-like"/>
</dbReference>
<evidence type="ECO:0000313" key="8">
    <source>
        <dbReference type="Proteomes" id="UP000732378"/>
    </source>
</evidence>
<keyword evidence="4" id="KW-0812">Transmembrane</keyword>
<comment type="caution">
    <text evidence="7">The sequence shown here is derived from an EMBL/GenBank/DDBJ whole genome shotgun (WGS) entry which is preliminary data.</text>
</comment>
<evidence type="ECO:0000259" key="6">
    <source>
        <dbReference type="Pfam" id="PF04234"/>
    </source>
</evidence>
<feature type="domain" description="CopC" evidence="6">
    <location>
        <begin position="33"/>
        <end position="135"/>
    </location>
</feature>
<keyword evidence="4" id="KW-1133">Transmembrane helix</keyword>
<dbReference type="EMBL" id="JAFBBZ010000001">
    <property type="protein sequence ID" value="MBM7509531.1"/>
    <property type="molecule type" value="Genomic_DNA"/>
</dbReference>
<protein>
    <submittedName>
        <fullName evidence="7">Methionine-rich copper-binding protein CopC</fullName>
    </submittedName>
</protein>
<keyword evidence="2" id="KW-0186">Copper</keyword>
<keyword evidence="8" id="KW-1185">Reference proteome</keyword>
<evidence type="ECO:0000256" key="1">
    <source>
        <dbReference type="ARBA" id="ARBA00022729"/>
    </source>
</evidence>
<dbReference type="InterPro" id="IPR014756">
    <property type="entry name" value="Ig_E-set"/>
</dbReference>
<reference evidence="7 8" key="1">
    <citation type="submission" date="2021-01" db="EMBL/GenBank/DDBJ databases">
        <title>Sequencing the genomes of 1000 actinobacteria strains.</title>
        <authorList>
            <person name="Klenk H.-P."/>
        </authorList>
    </citation>
    <scope>NUCLEOTIDE SEQUENCE [LARGE SCALE GENOMIC DNA]</scope>
    <source>
        <strain evidence="7 8">DSM 18239</strain>
    </source>
</reference>
<name>A0ABS2MEB4_9ACTN</name>
<evidence type="ECO:0000313" key="7">
    <source>
        <dbReference type="EMBL" id="MBM7509531.1"/>
    </source>
</evidence>
<evidence type="ECO:0000256" key="3">
    <source>
        <dbReference type="SAM" id="MobiDB-lite"/>
    </source>
</evidence>
<dbReference type="PROSITE" id="PS51257">
    <property type="entry name" value="PROKAR_LIPOPROTEIN"/>
    <property type="match status" value="1"/>
</dbReference>
<organism evidence="7 8">
    <name type="scientific">Nocardioides salarius</name>
    <dbReference type="NCBI Taxonomy" id="374513"/>
    <lineage>
        <taxon>Bacteria</taxon>
        <taxon>Bacillati</taxon>
        <taxon>Actinomycetota</taxon>
        <taxon>Actinomycetes</taxon>
        <taxon>Propionibacteriales</taxon>
        <taxon>Nocardioidaceae</taxon>
        <taxon>Nocardioides</taxon>
    </lineage>
</organism>